<dbReference type="Pfam" id="PF19562">
    <property type="entry name" value="DUF6084"/>
    <property type="match status" value="1"/>
</dbReference>
<comment type="caution">
    <text evidence="1">The sequence shown here is derived from an EMBL/GenBank/DDBJ whole genome shotgun (WGS) entry which is preliminary data.</text>
</comment>
<name>A0A934NDF1_9BACT</name>
<gene>
    <name evidence="1" type="ORF">JF888_07895</name>
</gene>
<evidence type="ECO:0000313" key="2">
    <source>
        <dbReference type="Proteomes" id="UP000620075"/>
    </source>
</evidence>
<reference evidence="1 2" key="1">
    <citation type="submission" date="2020-10" db="EMBL/GenBank/DDBJ databases">
        <title>Ca. Dormibacterota MAGs.</title>
        <authorList>
            <person name="Montgomery K."/>
        </authorList>
    </citation>
    <scope>NUCLEOTIDE SEQUENCE [LARGE SCALE GENOMIC DNA]</scope>
    <source>
        <strain evidence="1">SC8811_S16_3</strain>
    </source>
</reference>
<proteinExistence type="predicted"/>
<dbReference type="InterPro" id="IPR045730">
    <property type="entry name" value="DUF6084"/>
</dbReference>
<protein>
    <submittedName>
        <fullName evidence="1">Uncharacterized protein</fullName>
    </submittedName>
</protein>
<evidence type="ECO:0000313" key="1">
    <source>
        <dbReference type="EMBL" id="MBJ7603093.1"/>
    </source>
</evidence>
<dbReference type="Proteomes" id="UP000620075">
    <property type="component" value="Unassembled WGS sequence"/>
</dbReference>
<dbReference type="EMBL" id="JAEKNQ010000031">
    <property type="protein sequence ID" value="MBJ7603093.1"/>
    <property type="molecule type" value="Genomic_DNA"/>
</dbReference>
<dbReference type="AlphaFoldDB" id="A0A934NDF1"/>
<dbReference type="RefSeq" id="WP_338178513.1">
    <property type="nucleotide sequence ID" value="NZ_JAEKNQ010000031.1"/>
</dbReference>
<sequence length="215" mass="24597">MPDLDFRVDGAAPVPYCTTPTLGLKLYVSNSTEERIQSVALNCQVRIEAQRRRYGAGEKERLFELFAEPERWSQTLRSLLWTHVGLNIHGFVGSTVVELPVTCTYDFNVLSAKYFHALDGEDVPLLLLFSGTIFFTDSEGRLQIAMISWNKEALYKLPVAVWRSMMEMYYPNTAWLALRRDVVERLELYKARRGHVTWERALESLLTAEAEEAAG</sequence>
<organism evidence="1 2">
    <name type="scientific">Candidatus Dormiibacter inghamiae</name>
    <dbReference type="NCBI Taxonomy" id="3127013"/>
    <lineage>
        <taxon>Bacteria</taxon>
        <taxon>Bacillati</taxon>
        <taxon>Candidatus Dormiibacterota</taxon>
        <taxon>Candidatus Dormibacteria</taxon>
        <taxon>Candidatus Dormibacterales</taxon>
        <taxon>Candidatus Dormibacteraceae</taxon>
        <taxon>Candidatus Dormiibacter</taxon>
    </lineage>
</organism>
<accession>A0A934NDF1</accession>